<evidence type="ECO:0000313" key="2">
    <source>
        <dbReference type="Proteomes" id="UP000179001"/>
    </source>
</evidence>
<accession>A0A1F5SY82</accession>
<gene>
    <name evidence="1" type="ORF">A2478_04280</name>
</gene>
<dbReference type="AlphaFoldDB" id="A0A1F5SY82"/>
<dbReference type="STRING" id="1798002.A2478_04280"/>
<sequence>MFNKIDEPIEVICAFLKNKSLPLYFRWGNRRYKIDKVNLVHSVRRGRDKLYFYSVSNKSNYFKLCFDTEKNCWTLNESYSE</sequence>
<reference evidence="1 2" key="1">
    <citation type="journal article" date="2016" name="Nat. Commun.">
        <title>Thousands of microbial genomes shed light on interconnected biogeochemical processes in an aquifer system.</title>
        <authorList>
            <person name="Anantharaman K."/>
            <person name="Brown C.T."/>
            <person name="Hug L.A."/>
            <person name="Sharon I."/>
            <person name="Castelle C.J."/>
            <person name="Probst A.J."/>
            <person name="Thomas B.C."/>
            <person name="Singh A."/>
            <person name="Wilkins M.J."/>
            <person name="Karaoz U."/>
            <person name="Brodie E.L."/>
            <person name="Williams K.H."/>
            <person name="Hubbard S.S."/>
            <person name="Banfield J.F."/>
        </authorList>
    </citation>
    <scope>NUCLEOTIDE SEQUENCE [LARGE SCALE GENOMIC DNA]</scope>
</reference>
<name>A0A1F5SY82_9BACT</name>
<protein>
    <submittedName>
        <fullName evidence="1">Uncharacterized protein</fullName>
    </submittedName>
</protein>
<dbReference type="Proteomes" id="UP000179001">
    <property type="component" value="Unassembled WGS sequence"/>
</dbReference>
<comment type="caution">
    <text evidence="1">The sequence shown here is derived from an EMBL/GenBank/DDBJ whole genome shotgun (WGS) entry which is preliminary data.</text>
</comment>
<evidence type="ECO:0000313" key="1">
    <source>
        <dbReference type="EMBL" id="OGF31678.1"/>
    </source>
</evidence>
<dbReference type="EMBL" id="MFGJ01000007">
    <property type="protein sequence ID" value="OGF31678.1"/>
    <property type="molecule type" value="Genomic_DNA"/>
</dbReference>
<organism evidence="1 2">
    <name type="scientific">Candidatus Falkowbacteria bacterium RIFOXYC2_FULL_36_12</name>
    <dbReference type="NCBI Taxonomy" id="1798002"/>
    <lineage>
        <taxon>Bacteria</taxon>
        <taxon>Candidatus Falkowiibacteriota</taxon>
    </lineage>
</organism>
<proteinExistence type="predicted"/>